<dbReference type="HOGENOM" id="CLU_061985_0_0_0"/>
<protein>
    <submittedName>
        <fullName evidence="3">Uncharacterized protein</fullName>
    </submittedName>
</protein>
<dbReference type="OrthoDB" id="264874at2"/>
<gene>
    <name evidence="3" type="ordered locus">Plabr_0618</name>
</gene>
<dbReference type="eggNOG" id="ENOG5034927">
    <property type="taxonomic scope" value="Bacteria"/>
</dbReference>
<dbReference type="KEGG" id="pbs:Plabr_0618"/>
<keyword evidence="2" id="KW-0472">Membrane</keyword>
<keyword evidence="2" id="KW-1133">Transmembrane helix</keyword>
<accession>F0SF90</accession>
<keyword evidence="2" id="KW-0812">Transmembrane</keyword>
<feature type="transmembrane region" description="Helical" evidence="2">
    <location>
        <begin position="31"/>
        <end position="53"/>
    </location>
</feature>
<evidence type="ECO:0000313" key="3">
    <source>
        <dbReference type="EMBL" id="ADY58245.1"/>
    </source>
</evidence>
<reference evidence="4" key="1">
    <citation type="submission" date="2011-02" db="EMBL/GenBank/DDBJ databases">
        <title>The complete genome of Planctomyces brasiliensis DSM 5305.</title>
        <authorList>
            <person name="Lucas S."/>
            <person name="Copeland A."/>
            <person name="Lapidus A."/>
            <person name="Bruce D."/>
            <person name="Goodwin L."/>
            <person name="Pitluck S."/>
            <person name="Kyrpides N."/>
            <person name="Mavromatis K."/>
            <person name="Pagani I."/>
            <person name="Ivanova N."/>
            <person name="Ovchinnikova G."/>
            <person name="Lu M."/>
            <person name="Detter J.C."/>
            <person name="Han C."/>
            <person name="Land M."/>
            <person name="Hauser L."/>
            <person name="Markowitz V."/>
            <person name="Cheng J.-F."/>
            <person name="Hugenholtz P."/>
            <person name="Woyke T."/>
            <person name="Wu D."/>
            <person name="Tindall B."/>
            <person name="Pomrenke H.G."/>
            <person name="Brambilla E."/>
            <person name="Klenk H.-P."/>
            <person name="Eisen J.A."/>
        </authorList>
    </citation>
    <scope>NUCLEOTIDE SEQUENCE [LARGE SCALE GENOMIC DNA]</scope>
    <source>
        <strain evidence="4">ATCC 49424 / DSM 5305 / JCM 21570 / IAM 15109 / NBRC 103401 / IFAM 1448</strain>
    </source>
</reference>
<feature type="region of interest" description="Disordered" evidence="1">
    <location>
        <begin position="130"/>
        <end position="162"/>
    </location>
</feature>
<name>F0SF90_RUBBR</name>
<evidence type="ECO:0000256" key="1">
    <source>
        <dbReference type="SAM" id="MobiDB-lite"/>
    </source>
</evidence>
<dbReference type="RefSeq" id="WP_013626988.1">
    <property type="nucleotide sequence ID" value="NC_015174.1"/>
</dbReference>
<evidence type="ECO:0000256" key="2">
    <source>
        <dbReference type="SAM" id="Phobius"/>
    </source>
</evidence>
<sequence>MATSSKSRSERRQKEVFAPEMQVTRYDQVSSGLIATVLGLAALMGILTATWLMNRPDELQQNVPIELIELPGGVEDGAIDETLLVESPEDPVPDAAPEQMEDEVVEVEEVFESLTELAEVSAEQLVQQVETDAQTSGEVGSREGTGRRARGLDSGQGGLPPEQRWYIQFGDERDLDEYARQLDFFGIELGAIMPDGRLVYLSNLPAARPAQRESRSGASESRLYMSWQGGKRQQADAELFRKAGLDVKSSRILHFYPQQTERLLATLEQQYANRTIAEIRRTYFLVESDGDGYQFRVTRQSTF</sequence>
<dbReference type="AlphaFoldDB" id="F0SF90"/>
<organism evidence="3 4">
    <name type="scientific">Rubinisphaera brasiliensis (strain ATCC 49424 / DSM 5305 / JCM 21570 / IAM 15109 / NBRC 103401 / IFAM 1448)</name>
    <name type="common">Planctomyces brasiliensis</name>
    <dbReference type="NCBI Taxonomy" id="756272"/>
    <lineage>
        <taxon>Bacteria</taxon>
        <taxon>Pseudomonadati</taxon>
        <taxon>Planctomycetota</taxon>
        <taxon>Planctomycetia</taxon>
        <taxon>Planctomycetales</taxon>
        <taxon>Planctomycetaceae</taxon>
        <taxon>Rubinisphaera</taxon>
    </lineage>
</organism>
<dbReference type="EMBL" id="CP002546">
    <property type="protein sequence ID" value="ADY58245.1"/>
    <property type="molecule type" value="Genomic_DNA"/>
</dbReference>
<proteinExistence type="predicted"/>
<evidence type="ECO:0000313" key="4">
    <source>
        <dbReference type="Proteomes" id="UP000006860"/>
    </source>
</evidence>
<dbReference type="Proteomes" id="UP000006860">
    <property type="component" value="Chromosome"/>
</dbReference>
<keyword evidence="4" id="KW-1185">Reference proteome</keyword>